<evidence type="ECO:0000313" key="2">
    <source>
        <dbReference type="EMBL" id="CUK25746.1"/>
    </source>
</evidence>
<dbReference type="CDD" id="cd04301">
    <property type="entry name" value="NAT_SF"/>
    <property type="match status" value="1"/>
</dbReference>
<sequence>MTKPIITRDDTDTKARYVAVVEGVEGTGELTLSKLNETTVIVDHTATPDSMRGMGVASALAERVIEDARDAGQTIIPLCPFLKSYAQRHPDRVAGVIKV</sequence>
<dbReference type="Pfam" id="PF14542">
    <property type="entry name" value="Acetyltransf_CG"/>
    <property type="match status" value="1"/>
</dbReference>
<dbReference type="InterPro" id="IPR016181">
    <property type="entry name" value="Acyl_CoA_acyltransferase"/>
</dbReference>
<dbReference type="RefSeq" id="WP_058314700.1">
    <property type="nucleotide sequence ID" value="NZ_CYTO01000024.1"/>
</dbReference>
<proteinExistence type="predicted"/>
<dbReference type="PROSITE" id="PS51729">
    <property type="entry name" value="GNAT_YJDJ"/>
    <property type="match status" value="1"/>
</dbReference>
<dbReference type="InterPro" id="IPR045057">
    <property type="entry name" value="Gcn5-rel_NAT"/>
</dbReference>
<evidence type="ECO:0000313" key="3">
    <source>
        <dbReference type="Proteomes" id="UP000051184"/>
    </source>
</evidence>
<dbReference type="STRING" id="1715691.TA5113_02299"/>
<feature type="domain" description="N-acetyltransferase" evidence="1">
    <location>
        <begin position="9"/>
        <end position="97"/>
    </location>
</feature>
<dbReference type="SUPFAM" id="SSF55729">
    <property type="entry name" value="Acyl-CoA N-acyltransferases (Nat)"/>
    <property type="match status" value="1"/>
</dbReference>
<dbReference type="PANTHER" id="PTHR31435:SF10">
    <property type="entry name" value="BSR4717 PROTEIN"/>
    <property type="match status" value="1"/>
</dbReference>
<dbReference type="Gene3D" id="3.40.630.30">
    <property type="match status" value="1"/>
</dbReference>
<accession>A0A0P1IQE2</accession>
<protein>
    <recommendedName>
        <fullName evidence="1">N-acetyltransferase domain-containing protein</fullName>
    </recommendedName>
</protein>
<name>A0A0P1IQE2_9RHOB</name>
<dbReference type="Proteomes" id="UP000051184">
    <property type="component" value="Unassembled WGS sequence"/>
</dbReference>
<reference evidence="3" key="1">
    <citation type="submission" date="2015-09" db="EMBL/GenBank/DDBJ databases">
        <authorList>
            <person name="Rodrigo-Torres Lidia"/>
            <person name="Arahal R.David."/>
        </authorList>
    </citation>
    <scope>NUCLEOTIDE SEQUENCE [LARGE SCALE GENOMIC DNA]</scope>
    <source>
        <strain evidence="3">CECT 5114</strain>
    </source>
</reference>
<dbReference type="OrthoDB" id="9800945at2"/>
<organism evidence="2 3">
    <name type="scientific">Cognatishimia activa</name>
    <dbReference type="NCBI Taxonomy" id="1715691"/>
    <lineage>
        <taxon>Bacteria</taxon>
        <taxon>Pseudomonadati</taxon>
        <taxon>Pseudomonadota</taxon>
        <taxon>Alphaproteobacteria</taxon>
        <taxon>Rhodobacterales</taxon>
        <taxon>Paracoccaceae</taxon>
        <taxon>Cognatishimia</taxon>
    </lineage>
</organism>
<dbReference type="PANTHER" id="PTHR31435">
    <property type="entry name" value="PROTEIN NATD1"/>
    <property type="match status" value="1"/>
</dbReference>
<dbReference type="InterPro" id="IPR031165">
    <property type="entry name" value="GNAT_YJDJ"/>
</dbReference>
<dbReference type="EMBL" id="CYUE01000013">
    <property type="protein sequence ID" value="CUK25746.1"/>
    <property type="molecule type" value="Genomic_DNA"/>
</dbReference>
<evidence type="ECO:0000259" key="1">
    <source>
        <dbReference type="PROSITE" id="PS51729"/>
    </source>
</evidence>
<gene>
    <name evidence="2" type="ORF">TA5114_01550</name>
</gene>
<keyword evidence="3" id="KW-1185">Reference proteome</keyword>
<dbReference type="AlphaFoldDB" id="A0A0P1IQE2"/>